<sequence length="790" mass="93159">MPNPRKRIEAISEMFISEKTYISDLILWESEFRKSILNLPFLSLKVKYEICDAVFINMHEIRLKHGEIFEEMKSRNLQVRREIDERFKQTDEEAFCIDKSDFNNPHVLKLEYATIFFKYSGFIYLYRDYFSRLPKAEYELERVCYYSPEFKKRLEEFLYTNNIEYLGVRNFLYRPSTKLARLPLLLKAISKNEGNPEIAAQYELLIDKIKKLTLVVDDHFAEYSGQFKVYRLSQRFKYEPGIRNQLVLGLFQKKRKLLKEGDLLFKSDIWALPVLIRIYIFDNCIIFSEKSRGEFTAQKILYEPLFLERLIYFDVNLGFNKLEDEEQHFFPLFLLETSDNIIRTILFEDFEIRKIYKNILFGALKNIKKHHRKGIEIIKVETPISNILCACKTHKHITLSTENEDAQSSSESQITNNENTEEFTAEKLLSLKEFKNAVNEYSQKIEKHSINAKSRYITFGNQESEMESMSEMDEEAEKEKSDNLYWLKALCYKGETFYHVINDDFQDRTENQEYIENQNEMMIVSTKNGIFLLLNGKERLIYPGSTKKVLYDTKFEILMFQTGSILLVCNFNHTMDAINPIQIKNNVGDFFYGSNERGSFIATRNYGSSKSSLIYLFHLKKEDRKIKIDLSRKLYVGFKLYNIIFCPSKIVIACKDFEIVDMETLKTEEFLELYNPCVPMLLSMVPNAKAMSVFTIDLNTFIVCFDAVGFYTDKLGKIKKTEIVFLWKNTPVDFKLCKNKLITLSKNWIDIFDINTGNIIFSDQRPGLKFVRGTEGIILHDDSEFYKILM</sequence>
<keyword evidence="5" id="KW-1185">Reference proteome</keyword>
<protein>
    <submittedName>
        <fullName evidence="4">Rho1 guanine nucleotide exchange factor 1</fullName>
    </submittedName>
</protein>
<dbReference type="InterPro" id="IPR000219">
    <property type="entry name" value="DH_dom"/>
</dbReference>
<evidence type="ECO:0000259" key="2">
    <source>
        <dbReference type="PROSITE" id="PS50010"/>
    </source>
</evidence>
<evidence type="ECO:0000313" key="4">
    <source>
        <dbReference type="EMBL" id="WUR04931.1"/>
    </source>
</evidence>
<dbReference type="PANTHER" id="PTHR46572">
    <property type="entry name" value="RHO1 GDP-GTP EXCHANGE PROTEIN 1-RELATED"/>
    <property type="match status" value="1"/>
</dbReference>
<dbReference type="SUPFAM" id="SSF48065">
    <property type="entry name" value="DBL homology domain (DH-domain)"/>
    <property type="match status" value="1"/>
</dbReference>
<dbReference type="Gene3D" id="1.20.900.10">
    <property type="entry name" value="Dbl homology (DH) domain"/>
    <property type="match status" value="1"/>
</dbReference>
<evidence type="ECO:0000313" key="5">
    <source>
        <dbReference type="Proteomes" id="UP001334084"/>
    </source>
</evidence>
<gene>
    <name evidence="4" type="ORF">VNE69_11097</name>
</gene>
<dbReference type="SMART" id="SM00325">
    <property type="entry name" value="RhoGEF"/>
    <property type="match status" value="1"/>
</dbReference>
<feature type="domain" description="CNH" evidence="3">
    <location>
        <begin position="498"/>
        <end position="778"/>
    </location>
</feature>
<feature type="domain" description="DH" evidence="2">
    <location>
        <begin position="6"/>
        <end position="219"/>
    </location>
</feature>
<dbReference type="RefSeq" id="XP_065331076.1">
    <property type="nucleotide sequence ID" value="XM_065475004.1"/>
</dbReference>
<name>A0AAX4JG53_9MICR</name>
<dbReference type="Proteomes" id="UP001334084">
    <property type="component" value="Chromosome 11"/>
</dbReference>
<dbReference type="GeneID" id="90542771"/>
<reference evidence="4" key="1">
    <citation type="journal article" date="2024" name="BMC Genomics">
        <title>Functional annotation of a divergent genome using sequence and structure-based similarity.</title>
        <authorList>
            <person name="Svedberg D."/>
            <person name="Winiger R.R."/>
            <person name="Berg A."/>
            <person name="Sharma H."/>
            <person name="Tellgren-Roth C."/>
            <person name="Debrunner-Vossbrinck B.A."/>
            <person name="Vossbrinck C.R."/>
            <person name="Barandun J."/>
        </authorList>
    </citation>
    <scope>NUCLEOTIDE SEQUENCE</scope>
    <source>
        <strain evidence="4">Illinois isolate</strain>
    </source>
</reference>
<evidence type="ECO:0000256" key="1">
    <source>
        <dbReference type="ARBA" id="ARBA00022658"/>
    </source>
</evidence>
<dbReference type="InterPro" id="IPR052233">
    <property type="entry name" value="Rho-type_GEFs"/>
</dbReference>
<dbReference type="EMBL" id="CP142736">
    <property type="protein sequence ID" value="WUR04931.1"/>
    <property type="molecule type" value="Genomic_DNA"/>
</dbReference>
<dbReference type="InterPro" id="IPR001180">
    <property type="entry name" value="CNH_dom"/>
</dbReference>
<dbReference type="PROSITE" id="PS50010">
    <property type="entry name" value="DH_2"/>
    <property type="match status" value="1"/>
</dbReference>
<evidence type="ECO:0000259" key="3">
    <source>
        <dbReference type="PROSITE" id="PS50219"/>
    </source>
</evidence>
<proteinExistence type="predicted"/>
<dbReference type="InterPro" id="IPR035899">
    <property type="entry name" value="DBL_dom_sf"/>
</dbReference>
<keyword evidence="1" id="KW-0344">Guanine-nucleotide releasing factor</keyword>
<accession>A0AAX4JG53</accession>
<dbReference type="PROSITE" id="PS50219">
    <property type="entry name" value="CNH"/>
    <property type="match status" value="1"/>
</dbReference>
<dbReference type="Pfam" id="PF00780">
    <property type="entry name" value="CNH"/>
    <property type="match status" value="1"/>
</dbReference>
<organism evidence="4 5">
    <name type="scientific">Vairimorpha necatrix</name>
    <dbReference type="NCBI Taxonomy" id="6039"/>
    <lineage>
        <taxon>Eukaryota</taxon>
        <taxon>Fungi</taxon>
        <taxon>Fungi incertae sedis</taxon>
        <taxon>Microsporidia</taxon>
        <taxon>Nosematidae</taxon>
        <taxon>Vairimorpha</taxon>
    </lineage>
</organism>
<dbReference type="Pfam" id="PF00621">
    <property type="entry name" value="RhoGEF"/>
    <property type="match status" value="1"/>
</dbReference>
<dbReference type="KEGG" id="vnx:VNE69_11097"/>
<dbReference type="PANTHER" id="PTHR46572:SF1">
    <property type="entry name" value="RHO1 GUANINE NUCLEOTIDE EXCHANGE FACTOR TUS1"/>
    <property type="match status" value="1"/>
</dbReference>
<dbReference type="GO" id="GO:0005085">
    <property type="term" value="F:guanyl-nucleotide exchange factor activity"/>
    <property type="evidence" value="ECO:0007669"/>
    <property type="project" value="UniProtKB-KW"/>
</dbReference>
<dbReference type="AlphaFoldDB" id="A0AAX4JG53"/>